<sequence length="53" mass="6293">MQWPKIIIECNSLTIIKKCKAKRQDKSQKKEEIYLLGNVPETRKNMIECKNQT</sequence>
<feature type="non-terminal residue" evidence="1">
    <location>
        <position position="1"/>
    </location>
</feature>
<protein>
    <recommendedName>
        <fullName evidence="3">RNase H type-1 domain-containing protein</fullName>
    </recommendedName>
</protein>
<accession>A0A7J8YIF6</accession>
<comment type="caution">
    <text evidence="1">The sequence shown here is derived from an EMBL/GenBank/DDBJ whole genome shotgun (WGS) entry which is preliminary data.</text>
</comment>
<organism evidence="1 2">
    <name type="scientific">Gossypium aridum</name>
    <name type="common">American cotton</name>
    <name type="synonym">Erioxylum aridum</name>
    <dbReference type="NCBI Taxonomy" id="34290"/>
    <lineage>
        <taxon>Eukaryota</taxon>
        <taxon>Viridiplantae</taxon>
        <taxon>Streptophyta</taxon>
        <taxon>Embryophyta</taxon>
        <taxon>Tracheophyta</taxon>
        <taxon>Spermatophyta</taxon>
        <taxon>Magnoliopsida</taxon>
        <taxon>eudicotyledons</taxon>
        <taxon>Gunneridae</taxon>
        <taxon>Pentapetalae</taxon>
        <taxon>rosids</taxon>
        <taxon>malvids</taxon>
        <taxon>Malvales</taxon>
        <taxon>Malvaceae</taxon>
        <taxon>Malvoideae</taxon>
        <taxon>Gossypium</taxon>
    </lineage>
</organism>
<gene>
    <name evidence="1" type="ORF">Goari_001015</name>
</gene>
<reference evidence="1 2" key="1">
    <citation type="journal article" date="2019" name="Genome Biol. Evol.">
        <title>Insights into the evolution of the New World diploid cottons (Gossypium, subgenus Houzingenia) based on genome sequencing.</title>
        <authorList>
            <person name="Grover C.E."/>
            <person name="Arick M.A. 2nd"/>
            <person name="Thrash A."/>
            <person name="Conover J.L."/>
            <person name="Sanders W.S."/>
            <person name="Peterson D.G."/>
            <person name="Frelichowski J.E."/>
            <person name="Scheffler J.A."/>
            <person name="Scheffler B.E."/>
            <person name="Wendel J.F."/>
        </authorList>
    </citation>
    <scope>NUCLEOTIDE SEQUENCE [LARGE SCALE GENOMIC DNA]</scope>
    <source>
        <strain evidence="1">185</strain>
        <tissue evidence="1">Leaf</tissue>
    </source>
</reference>
<evidence type="ECO:0000313" key="2">
    <source>
        <dbReference type="Proteomes" id="UP000593577"/>
    </source>
</evidence>
<evidence type="ECO:0008006" key="3">
    <source>
        <dbReference type="Google" id="ProtNLM"/>
    </source>
</evidence>
<dbReference type="Proteomes" id="UP000593577">
    <property type="component" value="Unassembled WGS sequence"/>
</dbReference>
<dbReference type="EMBL" id="JABFAA010000013">
    <property type="protein sequence ID" value="MBA0699373.1"/>
    <property type="molecule type" value="Genomic_DNA"/>
</dbReference>
<evidence type="ECO:0000313" key="1">
    <source>
        <dbReference type="EMBL" id="MBA0699373.1"/>
    </source>
</evidence>
<name>A0A7J8YIF6_GOSAI</name>
<dbReference type="AlphaFoldDB" id="A0A7J8YIF6"/>
<proteinExistence type="predicted"/>
<keyword evidence="2" id="KW-1185">Reference proteome</keyword>